<protein>
    <submittedName>
        <fullName evidence="2">DUF2238 domain-containing protein</fullName>
    </submittedName>
</protein>
<dbReference type="PIRSF" id="PIRSF020606">
    <property type="entry name" value="UCP020606"/>
    <property type="match status" value="1"/>
</dbReference>
<dbReference type="OrthoDB" id="9786473at2"/>
<reference evidence="2 3" key="1">
    <citation type="submission" date="2020-01" db="EMBL/GenBank/DDBJ databases">
        <title>Paenibacillus soybeanensis sp. nov. isolated from the nodules of soybean (Glycine max(L.) Merr).</title>
        <authorList>
            <person name="Wang H."/>
        </authorList>
    </citation>
    <scope>NUCLEOTIDE SEQUENCE [LARGE SCALE GENOMIC DNA]</scope>
    <source>
        <strain evidence="2 3">DSM 23054</strain>
    </source>
</reference>
<feature type="transmembrane region" description="Helical" evidence="1">
    <location>
        <begin position="134"/>
        <end position="156"/>
    </location>
</feature>
<feature type="transmembrane region" description="Helical" evidence="1">
    <location>
        <begin position="33"/>
        <end position="54"/>
    </location>
</feature>
<feature type="transmembrane region" description="Helical" evidence="1">
    <location>
        <begin position="176"/>
        <end position="197"/>
    </location>
</feature>
<keyword evidence="1" id="KW-0472">Membrane</keyword>
<keyword evidence="1" id="KW-1133">Transmembrane helix</keyword>
<accession>A0A7X4YQ49</accession>
<dbReference type="AlphaFoldDB" id="A0A7X4YQ49"/>
<evidence type="ECO:0000256" key="1">
    <source>
        <dbReference type="SAM" id="Phobius"/>
    </source>
</evidence>
<feature type="transmembrane region" description="Helical" evidence="1">
    <location>
        <begin position="61"/>
        <end position="81"/>
    </location>
</feature>
<dbReference type="InterPro" id="IPR058534">
    <property type="entry name" value="YjdF"/>
</dbReference>
<comment type="caution">
    <text evidence="2">The sequence shown here is derived from an EMBL/GenBank/DDBJ whole genome shotgun (WGS) entry which is preliminary data.</text>
</comment>
<organism evidence="2 3">
    <name type="scientific">Paenibacillus sacheonensis</name>
    <dbReference type="NCBI Taxonomy" id="742054"/>
    <lineage>
        <taxon>Bacteria</taxon>
        <taxon>Bacillati</taxon>
        <taxon>Bacillota</taxon>
        <taxon>Bacilli</taxon>
        <taxon>Bacillales</taxon>
        <taxon>Paenibacillaceae</taxon>
        <taxon>Paenibacillus</taxon>
    </lineage>
</organism>
<feature type="transmembrane region" description="Helical" evidence="1">
    <location>
        <begin position="7"/>
        <end position="27"/>
    </location>
</feature>
<gene>
    <name evidence="2" type="ORF">GT003_15955</name>
</gene>
<dbReference type="RefSeq" id="WP_161699488.1">
    <property type="nucleotide sequence ID" value="NZ_JAAAMU010000007.1"/>
</dbReference>
<evidence type="ECO:0000313" key="3">
    <source>
        <dbReference type="Proteomes" id="UP000558113"/>
    </source>
</evidence>
<keyword evidence="1" id="KW-0812">Transmembrane</keyword>
<proteinExistence type="predicted"/>
<dbReference type="Pfam" id="PF09997">
    <property type="entry name" value="DUF2238"/>
    <property type="match status" value="1"/>
</dbReference>
<evidence type="ECO:0000313" key="2">
    <source>
        <dbReference type="EMBL" id="NBC70496.1"/>
    </source>
</evidence>
<sequence>MFSSTRTYIVPVTMLLVFIGFTVWSVIRPRDYAIWFAEVTPALVTVIILCATFRTFRFTDLFYGLLAASLILVLIGGHYTYESVPAFNELKRWFHWKRNHFDRLGHGFQGIIPAFAARELLLRLHLMKPGKWPIAIAIACTLAVSSLYEIAEFAAYECVGGNADEFLGMQGDRWDAQWDMISALSGAIIGLVCVGRLHARKIHERMSSE</sequence>
<feature type="transmembrane region" description="Helical" evidence="1">
    <location>
        <begin position="104"/>
        <end position="122"/>
    </location>
</feature>
<dbReference type="EMBL" id="JAAAMU010000007">
    <property type="protein sequence ID" value="NBC70496.1"/>
    <property type="molecule type" value="Genomic_DNA"/>
</dbReference>
<keyword evidence="3" id="KW-1185">Reference proteome</keyword>
<dbReference type="InterPro" id="IPR014509">
    <property type="entry name" value="YjdF-like"/>
</dbReference>
<name>A0A7X4YQ49_9BACL</name>
<dbReference type="Proteomes" id="UP000558113">
    <property type="component" value="Unassembled WGS sequence"/>
</dbReference>